<accession>A0A0F9DQ11</accession>
<proteinExistence type="predicted"/>
<organism evidence="1">
    <name type="scientific">marine sediment metagenome</name>
    <dbReference type="NCBI Taxonomy" id="412755"/>
    <lineage>
        <taxon>unclassified sequences</taxon>
        <taxon>metagenomes</taxon>
        <taxon>ecological metagenomes</taxon>
    </lineage>
</organism>
<dbReference type="EMBL" id="LAZR01040617">
    <property type="protein sequence ID" value="KKL14043.1"/>
    <property type="molecule type" value="Genomic_DNA"/>
</dbReference>
<feature type="non-terminal residue" evidence="1">
    <location>
        <position position="1"/>
    </location>
</feature>
<comment type="caution">
    <text evidence="1">The sequence shown here is derived from an EMBL/GenBank/DDBJ whole genome shotgun (WGS) entry which is preliminary data.</text>
</comment>
<evidence type="ECO:0000313" key="1">
    <source>
        <dbReference type="EMBL" id="KKL14043.1"/>
    </source>
</evidence>
<sequence length="48" mass="5323">AVSDVDLDETGLLALFVEERWDDWLSEKVQTARRERTEGEDGGGGEGK</sequence>
<reference evidence="1" key="1">
    <citation type="journal article" date="2015" name="Nature">
        <title>Complex archaea that bridge the gap between prokaryotes and eukaryotes.</title>
        <authorList>
            <person name="Spang A."/>
            <person name="Saw J.H."/>
            <person name="Jorgensen S.L."/>
            <person name="Zaremba-Niedzwiedzka K."/>
            <person name="Martijn J."/>
            <person name="Lind A.E."/>
            <person name="van Eijk R."/>
            <person name="Schleper C."/>
            <person name="Guy L."/>
            <person name="Ettema T.J."/>
        </authorList>
    </citation>
    <scope>NUCLEOTIDE SEQUENCE</scope>
</reference>
<protein>
    <submittedName>
        <fullName evidence="1">Uncharacterized protein</fullName>
    </submittedName>
</protein>
<gene>
    <name evidence="1" type="ORF">LCGC14_2519660</name>
</gene>
<dbReference type="AlphaFoldDB" id="A0A0F9DQ11"/>
<name>A0A0F9DQ11_9ZZZZ</name>